<reference evidence="2" key="1">
    <citation type="submission" date="2014-09" db="EMBL/GenBank/DDBJ databases">
        <authorList>
            <person name="Magalhaes I.L.F."/>
            <person name="Oliveira U."/>
            <person name="Santos F.R."/>
            <person name="Vidigal T.H.D.A."/>
            <person name="Brescovit A.D."/>
            <person name="Santos A.J."/>
        </authorList>
    </citation>
    <scope>NUCLEOTIDE SEQUENCE</scope>
    <source>
        <tissue evidence="2">Shoot tissue taken approximately 20 cm above the soil surface</tissue>
    </source>
</reference>
<organism evidence="2">
    <name type="scientific">Arundo donax</name>
    <name type="common">Giant reed</name>
    <name type="synonym">Donax arundinaceus</name>
    <dbReference type="NCBI Taxonomy" id="35708"/>
    <lineage>
        <taxon>Eukaryota</taxon>
        <taxon>Viridiplantae</taxon>
        <taxon>Streptophyta</taxon>
        <taxon>Embryophyta</taxon>
        <taxon>Tracheophyta</taxon>
        <taxon>Spermatophyta</taxon>
        <taxon>Magnoliopsida</taxon>
        <taxon>Liliopsida</taxon>
        <taxon>Poales</taxon>
        <taxon>Poaceae</taxon>
        <taxon>PACMAD clade</taxon>
        <taxon>Arundinoideae</taxon>
        <taxon>Arundineae</taxon>
        <taxon>Arundo</taxon>
    </lineage>
</organism>
<feature type="region of interest" description="Disordered" evidence="1">
    <location>
        <begin position="1"/>
        <end position="41"/>
    </location>
</feature>
<proteinExistence type="predicted"/>
<evidence type="ECO:0000256" key="1">
    <source>
        <dbReference type="SAM" id="MobiDB-lite"/>
    </source>
</evidence>
<dbReference type="AlphaFoldDB" id="A0A0A9NG16"/>
<reference evidence="2" key="2">
    <citation type="journal article" date="2015" name="Data Brief">
        <title>Shoot transcriptome of the giant reed, Arundo donax.</title>
        <authorList>
            <person name="Barrero R.A."/>
            <person name="Guerrero F.D."/>
            <person name="Moolhuijzen P."/>
            <person name="Goolsby J.A."/>
            <person name="Tidwell J."/>
            <person name="Bellgard S.E."/>
            <person name="Bellgard M.I."/>
        </authorList>
    </citation>
    <scope>NUCLEOTIDE SEQUENCE</scope>
    <source>
        <tissue evidence="2">Shoot tissue taken approximately 20 cm above the soil surface</tissue>
    </source>
</reference>
<feature type="compositionally biased region" description="Basic and acidic residues" evidence="1">
    <location>
        <begin position="1"/>
        <end position="23"/>
    </location>
</feature>
<dbReference type="EMBL" id="GBRH01223337">
    <property type="protein sequence ID" value="JAD74558.1"/>
    <property type="molecule type" value="Transcribed_RNA"/>
</dbReference>
<name>A0A0A9NG16_ARUDO</name>
<protein>
    <submittedName>
        <fullName evidence="2">Aos</fullName>
    </submittedName>
</protein>
<sequence>MERVEERLLQDHGKAERDERVELPDQPLGRLGRTAGAELRR</sequence>
<accession>A0A0A9NG16</accession>
<evidence type="ECO:0000313" key="2">
    <source>
        <dbReference type="EMBL" id="JAD74558.1"/>
    </source>
</evidence>